<comment type="caution">
    <text evidence="1">The sequence shown here is derived from an EMBL/GenBank/DDBJ whole genome shotgun (WGS) entry which is preliminary data.</text>
</comment>
<organism evidence="1 2">
    <name type="scientific">Peronosclerospora sorghi</name>
    <dbReference type="NCBI Taxonomy" id="230839"/>
    <lineage>
        <taxon>Eukaryota</taxon>
        <taxon>Sar</taxon>
        <taxon>Stramenopiles</taxon>
        <taxon>Oomycota</taxon>
        <taxon>Peronosporomycetes</taxon>
        <taxon>Peronosporales</taxon>
        <taxon>Peronosporaceae</taxon>
        <taxon>Peronosclerospora</taxon>
    </lineage>
</organism>
<name>A0ACC0WAF2_9STRA</name>
<protein>
    <submittedName>
        <fullName evidence="1">Uncharacterized protein</fullName>
    </submittedName>
</protein>
<evidence type="ECO:0000313" key="1">
    <source>
        <dbReference type="EMBL" id="KAI9915542.1"/>
    </source>
</evidence>
<gene>
    <name evidence="1" type="ORF">PsorP6_008260</name>
</gene>
<reference evidence="1 2" key="1">
    <citation type="journal article" date="2022" name="bioRxiv">
        <title>The genome of the oomycete Peronosclerospora sorghi, a cosmopolitan pathogen of maize and sorghum, is inflated with dispersed pseudogenes.</title>
        <authorList>
            <person name="Fletcher K."/>
            <person name="Martin F."/>
            <person name="Isakeit T."/>
            <person name="Cavanaugh K."/>
            <person name="Magill C."/>
            <person name="Michelmore R."/>
        </authorList>
    </citation>
    <scope>NUCLEOTIDE SEQUENCE [LARGE SCALE GENOMIC DNA]</scope>
    <source>
        <strain evidence="1">P6</strain>
    </source>
</reference>
<sequence>MVAVDELSTEAYELGLRRIELEKDQAILAQSEATSCQIGDHRNGSLGAKLLQISFTASHNAYTLIDDTQSANPPRATTPKANQEVRVKLLHMNTSIA</sequence>
<proteinExistence type="predicted"/>
<dbReference type="EMBL" id="CM047582">
    <property type="protein sequence ID" value="KAI9915542.1"/>
    <property type="molecule type" value="Genomic_DNA"/>
</dbReference>
<accession>A0ACC0WAF2</accession>
<evidence type="ECO:0000313" key="2">
    <source>
        <dbReference type="Proteomes" id="UP001163321"/>
    </source>
</evidence>
<keyword evidence="2" id="KW-1185">Reference proteome</keyword>
<dbReference type="Proteomes" id="UP001163321">
    <property type="component" value="Chromosome 3"/>
</dbReference>